<protein>
    <submittedName>
        <fullName evidence="1">Uncharacterized protein</fullName>
    </submittedName>
</protein>
<gene>
    <name evidence="1" type="ORF">I6G47_10620</name>
</gene>
<dbReference type="EMBL" id="CP065748">
    <property type="protein sequence ID" value="QPS83484.1"/>
    <property type="molecule type" value="Genomic_DNA"/>
</dbReference>
<name>A0A7T2YWR4_9BURK</name>
<evidence type="ECO:0000313" key="2">
    <source>
        <dbReference type="Proteomes" id="UP000595064"/>
    </source>
</evidence>
<sequence>MEFKSKAMAAMAAVADMAAMHASANAVHARIAADAAEAYARQLEIDAKAKAYGFSHDDVLRALDAAAMPKFAVGDMLAKKHPGEPILPATFNPWPEALTLGREIVRLNTRIAQLLARWDGDGVPQVRGH</sequence>
<evidence type="ECO:0000313" key="1">
    <source>
        <dbReference type="EMBL" id="QPS83484.1"/>
    </source>
</evidence>
<dbReference type="KEGG" id="dla:I6G47_10620"/>
<reference evidence="1 2" key="1">
    <citation type="submission" date="2020-12" db="EMBL/GenBank/DDBJ databases">
        <title>FDA dAtabase for Regulatory Grade micrObial Sequences (FDA-ARGOS): Supporting development and validation of Infectious Disease Dx tests.</title>
        <authorList>
            <person name="Sproer C."/>
            <person name="Gronow S."/>
            <person name="Severitt S."/>
            <person name="Schroder I."/>
            <person name="Tallon L."/>
            <person name="Sadzewicz L."/>
            <person name="Zhao X."/>
            <person name="Boylan J."/>
            <person name="Ott S."/>
            <person name="Bowen H."/>
            <person name="Vavikolanu K."/>
            <person name="Mehta A."/>
            <person name="Aluvathingal J."/>
            <person name="Nadendla S."/>
            <person name="Lowell S."/>
            <person name="Myers T."/>
            <person name="Yan Y."/>
            <person name="Sichtig H."/>
        </authorList>
    </citation>
    <scope>NUCLEOTIDE SEQUENCE [LARGE SCALE GENOMIC DNA]</scope>
    <source>
        <strain evidence="1 2">FDAARGOS_890</strain>
    </source>
</reference>
<accession>A0A7T2YWR4</accession>
<organism evidence="1 2">
    <name type="scientific">Delftia lacustris</name>
    <dbReference type="NCBI Taxonomy" id="558537"/>
    <lineage>
        <taxon>Bacteria</taxon>
        <taxon>Pseudomonadati</taxon>
        <taxon>Pseudomonadota</taxon>
        <taxon>Betaproteobacteria</taxon>
        <taxon>Burkholderiales</taxon>
        <taxon>Comamonadaceae</taxon>
        <taxon>Delftia</taxon>
    </lineage>
</organism>
<proteinExistence type="predicted"/>
<dbReference type="RefSeq" id="WP_016454488.1">
    <property type="nucleotide sequence ID" value="NZ_CP065748.1"/>
</dbReference>
<dbReference type="Proteomes" id="UP000595064">
    <property type="component" value="Chromosome"/>
</dbReference>
<keyword evidence="2" id="KW-1185">Reference proteome</keyword>
<dbReference type="AlphaFoldDB" id="A0A7T2YWR4"/>